<evidence type="ECO:0000313" key="1">
    <source>
        <dbReference type="EMBL" id="KAG8007621.1"/>
    </source>
</evidence>
<gene>
    <name evidence="1" type="ORF">GBF38_013245</name>
</gene>
<protein>
    <submittedName>
        <fullName evidence="1">Uncharacterized protein</fullName>
    </submittedName>
</protein>
<reference evidence="1" key="1">
    <citation type="submission" date="2020-04" db="EMBL/GenBank/DDBJ databases">
        <title>A chromosome-scale assembly and high-density genetic map of the yellow drum (Nibea albiflora) genome.</title>
        <authorList>
            <person name="Xu D."/>
            <person name="Zhang W."/>
            <person name="Chen R."/>
            <person name="Tan P."/>
            <person name="Wang L."/>
            <person name="Song H."/>
            <person name="Tian L."/>
            <person name="Zhu Q."/>
            <person name="Wang B."/>
        </authorList>
    </citation>
    <scope>NUCLEOTIDE SEQUENCE</scope>
    <source>
        <strain evidence="1">ZJHYS-2018</strain>
    </source>
</reference>
<proteinExistence type="predicted"/>
<name>A0ACB7F0G2_NIBAL</name>
<keyword evidence="2" id="KW-1185">Reference proteome</keyword>
<sequence>MKKEASETIASPSWSRHVQATPLQLQDPDCCCSSCFHSISLPFALSFVTSLPPSFFVDALAPNIPSGRRERETAATKRNRENTEITEREEERGRWST</sequence>
<organism evidence="1 2">
    <name type="scientific">Nibea albiflora</name>
    <name type="common">Yellow drum</name>
    <name type="synonym">Corvina albiflora</name>
    <dbReference type="NCBI Taxonomy" id="240163"/>
    <lineage>
        <taxon>Eukaryota</taxon>
        <taxon>Metazoa</taxon>
        <taxon>Chordata</taxon>
        <taxon>Craniata</taxon>
        <taxon>Vertebrata</taxon>
        <taxon>Euteleostomi</taxon>
        <taxon>Actinopterygii</taxon>
        <taxon>Neopterygii</taxon>
        <taxon>Teleostei</taxon>
        <taxon>Neoteleostei</taxon>
        <taxon>Acanthomorphata</taxon>
        <taxon>Eupercaria</taxon>
        <taxon>Sciaenidae</taxon>
        <taxon>Nibea</taxon>
    </lineage>
</organism>
<accession>A0ACB7F0G2</accession>
<evidence type="ECO:0000313" key="2">
    <source>
        <dbReference type="Proteomes" id="UP000805704"/>
    </source>
</evidence>
<dbReference type="EMBL" id="CM024790">
    <property type="protein sequence ID" value="KAG8007621.1"/>
    <property type="molecule type" value="Genomic_DNA"/>
</dbReference>
<dbReference type="Proteomes" id="UP000805704">
    <property type="component" value="Chromosome 2"/>
</dbReference>
<comment type="caution">
    <text evidence="1">The sequence shown here is derived from an EMBL/GenBank/DDBJ whole genome shotgun (WGS) entry which is preliminary data.</text>
</comment>